<sequence length="147" mass="16219">MFSYVGWGHMQTVRGSPAPLYISLAGSRTRHRQWPGAGKHKHRVSLLSPSRHTSGELEQDLGQAQQGLKATLKNIQETSSQWLNPQPPHLTTPREPQIRCDYSPSAVGTRAVHGESVTACLRRDATTHADLFAKSIPMHAPCPKLII</sequence>
<accession>A0AAD7RX27</accession>
<name>A0AAD7RX27_9TELE</name>
<evidence type="ECO:0000313" key="1">
    <source>
        <dbReference type="EMBL" id="KAJ8391864.1"/>
    </source>
</evidence>
<gene>
    <name evidence="1" type="ORF">AAFF_G00084800</name>
</gene>
<dbReference type="EMBL" id="JAINUG010000152">
    <property type="protein sequence ID" value="KAJ8391864.1"/>
    <property type="molecule type" value="Genomic_DNA"/>
</dbReference>
<organism evidence="1 2">
    <name type="scientific">Aldrovandia affinis</name>
    <dbReference type="NCBI Taxonomy" id="143900"/>
    <lineage>
        <taxon>Eukaryota</taxon>
        <taxon>Metazoa</taxon>
        <taxon>Chordata</taxon>
        <taxon>Craniata</taxon>
        <taxon>Vertebrata</taxon>
        <taxon>Euteleostomi</taxon>
        <taxon>Actinopterygii</taxon>
        <taxon>Neopterygii</taxon>
        <taxon>Teleostei</taxon>
        <taxon>Notacanthiformes</taxon>
        <taxon>Halosauridae</taxon>
        <taxon>Aldrovandia</taxon>
    </lineage>
</organism>
<proteinExistence type="predicted"/>
<evidence type="ECO:0000313" key="2">
    <source>
        <dbReference type="Proteomes" id="UP001221898"/>
    </source>
</evidence>
<protein>
    <submittedName>
        <fullName evidence="1">Uncharacterized protein</fullName>
    </submittedName>
</protein>
<dbReference type="Proteomes" id="UP001221898">
    <property type="component" value="Unassembled WGS sequence"/>
</dbReference>
<reference evidence="1" key="1">
    <citation type="journal article" date="2023" name="Science">
        <title>Genome structures resolve the early diversification of teleost fishes.</title>
        <authorList>
            <person name="Parey E."/>
            <person name="Louis A."/>
            <person name="Montfort J."/>
            <person name="Bouchez O."/>
            <person name="Roques C."/>
            <person name="Iampietro C."/>
            <person name="Lluch J."/>
            <person name="Castinel A."/>
            <person name="Donnadieu C."/>
            <person name="Desvignes T."/>
            <person name="Floi Bucao C."/>
            <person name="Jouanno E."/>
            <person name="Wen M."/>
            <person name="Mejri S."/>
            <person name="Dirks R."/>
            <person name="Jansen H."/>
            <person name="Henkel C."/>
            <person name="Chen W.J."/>
            <person name="Zahm M."/>
            <person name="Cabau C."/>
            <person name="Klopp C."/>
            <person name="Thompson A.W."/>
            <person name="Robinson-Rechavi M."/>
            <person name="Braasch I."/>
            <person name="Lecointre G."/>
            <person name="Bobe J."/>
            <person name="Postlethwait J.H."/>
            <person name="Berthelot C."/>
            <person name="Roest Crollius H."/>
            <person name="Guiguen Y."/>
        </authorList>
    </citation>
    <scope>NUCLEOTIDE SEQUENCE</scope>
    <source>
        <strain evidence="1">NC1722</strain>
    </source>
</reference>
<dbReference type="AlphaFoldDB" id="A0AAD7RX27"/>
<comment type="caution">
    <text evidence="1">The sequence shown here is derived from an EMBL/GenBank/DDBJ whole genome shotgun (WGS) entry which is preliminary data.</text>
</comment>
<keyword evidence="2" id="KW-1185">Reference proteome</keyword>